<feature type="transmembrane region" description="Helical" evidence="2">
    <location>
        <begin position="20"/>
        <end position="39"/>
    </location>
</feature>
<feature type="compositionally biased region" description="Polar residues" evidence="1">
    <location>
        <begin position="203"/>
        <end position="220"/>
    </location>
</feature>
<evidence type="ECO:0000313" key="3">
    <source>
        <dbReference type="EMBL" id="ORZ35061.1"/>
    </source>
</evidence>
<feature type="transmembrane region" description="Helical" evidence="2">
    <location>
        <begin position="84"/>
        <end position="103"/>
    </location>
</feature>
<evidence type="ECO:0000256" key="2">
    <source>
        <dbReference type="SAM" id="Phobius"/>
    </source>
</evidence>
<keyword evidence="2" id="KW-0812">Transmembrane</keyword>
<feature type="transmembrane region" description="Helical" evidence="2">
    <location>
        <begin position="124"/>
        <end position="145"/>
    </location>
</feature>
<keyword evidence="2" id="KW-0472">Membrane</keyword>
<organism evidence="3 4">
    <name type="scientific">Catenaria anguillulae PL171</name>
    <dbReference type="NCBI Taxonomy" id="765915"/>
    <lineage>
        <taxon>Eukaryota</taxon>
        <taxon>Fungi</taxon>
        <taxon>Fungi incertae sedis</taxon>
        <taxon>Blastocladiomycota</taxon>
        <taxon>Blastocladiomycetes</taxon>
        <taxon>Blastocladiales</taxon>
        <taxon>Catenariaceae</taxon>
        <taxon>Catenaria</taxon>
    </lineage>
</organism>
<reference evidence="3 4" key="1">
    <citation type="submission" date="2016-07" db="EMBL/GenBank/DDBJ databases">
        <title>Pervasive Adenine N6-methylation of Active Genes in Fungi.</title>
        <authorList>
            <consortium name="DOE Joint Genome Institute"/>
            <person name="Mondo S.J."/>
            <person name="Dannebaum R.O."/>
            <person name="Kuo R.C."/>
            <person name="Labutti K."/>
            <person name="Haridas S."/>
            <person name="Kuo A."/>
            <person name="Salamov A."/>
            <person name="Ahrendt S.R."/>
            <person name="Lipzen A."/>
            <person name="Sullivan W."/>
            <person name="Andreopoulos W.B."/>
            <person name="Clum A."/>
            <person name="Lindquist E."/>
            <person name="Daum C."/>
            <person name="Ramamoorthy G.K."/>
            <person name="Gryganskyi A."/>
            <person name="Culley D."/>
            <person name="Magnuson J.K."/>
            <person name="James T.Y."/>
            <person name="O'Malley M.A."/>
            <person name="Stajich J.E."/>
            <person name="Spatafora J.W."/>
            <person name="Visel A."/>
            <person name="Grigoriev I.V."/>
        </authorList>
    </citation>
    <scope>NUCLEOTIDE SEQUENCE [LARGE SCALE GENOMIC DNA]</scope>
    <source>
        <strain evidence="3 4">PL171</strain>
    </source>
</reference>
<gene>
    <name evidence="3" type="ORF">BCR44DRAFT_1435004</name>
</gene>
<evidence type="ECO:0000313" key="4">
    <source>
        <dbReference type="Proteomes" id="UP000193411"/>
    </source>
</evidence>
<proteinExistence type="predicted"/>
<feature type="transmembrane region" description="Helical" evidence="2">
    <location>
        <begin position="51"/>
        <end position="72"/>
    </location>
</feature>
<dbReference type="Proteomes" id="UP000193411">
    <property type="component" value="Unassembled WGS sequence"/>
</dbReference>
<keyword evidence="4" id="KW-1185">Reference proteome</keyword>
<keyword evidence="2" id="KW-1133">Transmembrane helix</keyword>
<feature type="compositionally biased region" description="Low complexity" evidence="1">
    <location>
        <begin position="310"/>
        <end position="325"/>
    </location>
</feature>
<evidence type="ECO:0000256" key="1">
    <source>
        <dbReference type="SAM" id="MobiDB-lite"/>
    </source>
</evidence>
<accession>A0A1Y2HMN8</accession>
<dbReference type="AlphaFoldDB" id="A0A1Y2HMN8"/>
<feature type="transmembrane region" description="Helical" evidence="2">
    <location>
        <begin position="165"/>
        <end position="186"/>
    </location>
</feature>
<feature type="region of interest" description="Disordered" evidence="1">
    <location>
        <begin position="203"/>
        <end position="236"/>
    </location>
</feature>
<dbReference type="EMBL" id="MCFL01000024">
    <property type="protein sequence ID" value="ORZ35061.1"/>
    <property type="molecule type" value="Genomic_DNA"/>
</dbReference>
<comment type="caution">
    <text evidence="3">The sequence shown here is derived from an EMBL/GenBank/DDBJ whole genome shotgun (WGS) entry which is preliminary data.</text>
</comment>
<feature type="transmembrane region" description="Helical" evidence="2">
    <location>
        <begin position="391"/>
        <end position="411"/>
    </location>
</feature>
<feature type="transmembrane region" description="Helical" evidence="2">
    <location>
        <begin position="357"/>
        <end position="379"/>
    </location>
</feature>
<protein>
    <submittedName>
        <fullName evidence="3">Uncharacterized protein</fullName>
    </submittedName>
</protein>
<name>A0A1Y2HMN8_9FUNG</name>
<sequence length="412" mass="45649">MTQLIYPEEWAFEDFIDVRVVVAQVACVILTVVAIILPAIKLHTRTVKSPFFLFCLIVPIPCLVADVSYFLTISRVITINQNEVPRVMSAFISLWLVCTLSSVRFRAFHKAGTVLWYDDRRSRIIVSILFLQGVTTTSILAYTYASQAHLPHFPTHPWRKVTIALQAGTSIFVNFVIDAFSFMTIWQIRMGVLRRNQGMMQQSMSTKATITEPTESTTVAPSADGPNDSPNPGPPQISREGARFWWWVPASALARIRNELIDALVTIALTSSPPLHSLSFAGGSSEKVNSSSARQLPSPTAVTTTALMSLSSDSPSSPSLTLLHPNNGSKSTSYIARQRRRKSREQKRLARFKQTTGIVLCMLGFLLLSSIIGLVVYLNLAHLFGDTMSAVAARIYIVACFVNWTILAQVVR</sequence>
<feature type="region of interest" description="Disordered" evidence="1">
    <location>
        <begin position="310"/>
        <end position="331"/>
    </location>
</feature>